<evidence type="ECO:0000313" key="4">
    <source>
        <dbReference type="EMBL" id="KAH3685916.1"/>
    </source>
</evidence>
<dbReference type="InterPro" id="IPR018247">
    <property type="entry name" value="EF_Hand_1_Ca_BS"/>
</dbReference>
<dbReference type="PROSITE" id="PS00018">
    <property type="entry name" value="EF_HAND_1"/>
    <property type="match status" value="1"/>
</dbReference>
<dbReference type="OrthoDB" id="429467at2759"/>
<dbReference type="Proteomes" id="UP000774326">
    <property type="component" value="Unassembled WGS sequence"/>
</dbReference>
<proteinExistence type="predicted"/>
<organism evidence="4 5">
    <name type="scientific">Wickerhamomyces pijperi</name>
    <name type="common">Yeast</name>
    <name type="synonym">Pichia pijperi</name>
    <dbReference type="NCBI Taxonomy" id="599730"/>
    <lineage>
        <taxon>Eukaryota</taxon>
        <taxon>Fungi</taxon>
        <taxon>Dikarya</taxon>
        <taxon>Ascomycota</taxon>
        <taxon>Saccharomycotina</taxon>
        <taxon>Saccharomycetes</taxon>
        <taxon>Phaffomycetales</taxon>
        <taxon>Wickerhamomycetaceae</taxon>
        <taxon>Wickerhamomyces</taxon>
    </lineage>
</organism>
<reference evidence="4" key="1">
    <citation type="journal article" date="2021" name="Open Biol.">
        <title>Shared evolutionary footprints suggest mitochondrial oxidative damage underlies multiple complex I losses in fungi.</title>
        <authorList>
            <person name="Schikora-Tamarit M.A."/>
            <person name="Marcet-Houben M."/>
            <person name="Nosek J."/>
            <person name="Gabaldon T."/>
        </authorList>
    </citation>
    <scope>NUCLEOTIDE SEQUENCE</scope>
    <source>
        <strain evidence="4">CBS2887</strain>
    </source>
</reference>
<dbReference type="FunFam" id="1.10.238.10:FF:000178">
    <property type="entry name" value="Calmodulin-2 A"/>
    <property type="match status" value="1"/>
</dbReference>
<gene>
    <name evidence="4" type="ORF">WICPIJ_003105</name>
</gene>
<sequence length="147" mass="16708">MSEVTQLSSDQINKLRTSFQLIDQDNDGKISISDLNKIHESLGITLSQTQIDEMLTAGNDGMITFPNYLSIISNDMKTIPDSNELKQALQIFSLDMNINIKELRESLLKQGGISEKDIDSVINRFKLEKMSGEEVFKGKEFWEFLTK</sequence>
<dbReference type="InterPro" id="IPR050403">
    <property type="entry name" value="Myosin_RLC"/>
</dbReference>
<name>A0A9P8Q8I1_WICPI</name>
<reference evidence="4" key="2">
    <citation type="submission" date="2021-01" db="EMBL/GenBank/DDBJ databases">
        <authorList>
            <person name="Schikora-Tamarit M.A."/>
        </authorList>
    </citation>
    <scope>NUCLEOTIDE SEQUENCE</scope>
    <source>
        <strain evidence="4">CBS2887</strain>
    </source>
</reference>
<evidence type="ECO:0000313" key="5">
    <source>
        <dbReference type="Proteomes" id="UP000774326"/>
    </source>
</evidence>
<dbReference type="Gene3D" id="1.10.238.10">
    <property type="entry name" value="EF-hand"/>
    <property type="match status" value="1"/>
</dbReference>
<dbReference type="InterPro" id="IPR011992">
    <property type="entry name" value="EF-hand-dom_pair"/>
</dbReference>
<keyword evidence="2" id="KW-0106">Calcium</keyword>
<evidence type="ECO:0000256" key="2">
    <source>
        <dbReference type="ARBA" id="ARBA00022837"/>
    </source>
</evidence>
<evidence type="ECO:0000259" key="3">
    <source>
        <dbReference type="PROSITE" id="PS50222"/>
    </source>
</evidence>
<feature type="domain" description="EF-hand" evidence="3">
    <location>
        <begin position="10"/>
        <end position="45"/>
    </location>
</feature>
<dbReference type="EMBL" id="JAEUBG010001731">
    <property type="protein sequence ID" value="KAH3685916.1"/>
    <property type="molecule type" value="Genomic_DNA"/>
</dbReference>
<dbReference type="GO" id="GO:0043226">
    <property type="term" value="C:organelle"/>
    <property type="evidence" value="ECO:0007669"/>
    <property type="project" value="UniProtKB-ARBA"/>
</dbReference>
<dbReference type="GO" id="GO:0005509">
    <property type="term" value="F:calcium ion binding"/>
    <property type="evidence" value="ECO:0007669"/>
    <property type="project" value="InterPro"/>
</dbReference>
<comment type="caution">
    <text evidence="4">The sequence shown here is derived from an EMBL/GenBank/DDBJ whole genome shotgun (WGS) entry which is preliminary data.</text>
</comment>
<evidence type="ECO:0000256" key="1">
    <source>
        <dbReference type="ARBA" id="ARBA00022737"/>
    </source>
</evidence>
<dbReference type="Pfam" id="PF13499">
    <property type="entry name" value="EF-hand_7"/>
    <property type="match status" value="1"/>
</dbReference>
<dbReference type="InterPro" id="IPR002048">
    <property type="entry name" value="EF_hand_dom"/>
</dbReference>
<dbReference type="PANTHER" id="PTHR23049">
    <property type="entry name" value="MYOSIN REGULATORY LIGHT CHAIN 2"/>
    <property type="match status" value="1"/>
</dbReference>
<dbReference type="SUPFAM" id="SSF47473">
    <property type="entry name" value="EF-hand"/>
    <property type="match status" value="1"/>
</dbReference>
<protein>
    <recommendedName>
        <fullName evidence="3">EF-hand domain-containing protein</fullName>
    </recommendedName>
</protein>
<accession>A0A9P8Q8I1</accession>
<dbReference type="PROSITE" id="PS50222">
    <property type="entry name" value="EF_HAND_2"/>
    <property type="match status" value="1"/>
</dbReference>
<dbReference type="AlphaFoldDB" id="A0A9P8Q8I1"/>
<keyword evidence="5" id="KW-1185">Reference proteome</keyword>
<keyword evidence="1" id="KW-0677">Repeat</keyword>